<dbReference type="SMART" id="SM00257">
    <property type="entry name" value="LysM"/>
    <property type="match status" value="2"/>
</dbReference>
<evidence type="ECO:0000259" key="18">
    <source>
        <dbReference type="PROSITE" id="PS51910"/>
    </source>
</evidence>
<keyword evidence="5" id="KW-0964">Secreted</keyword>
<dbReference type="PANTHER" id="PTHR47700:SF2">
    <property type="entry name" value="CHITINASE"/>
    <property type="match status" value="1"/>
</dbReference>
<dbReference type="SUPFAM" id="SSF57016">
    <property type="entry name" value="Plant lectins/antimicrobial peptides"/>
    <property type="match status" value="1"/>
</dbReference>
<dbReference type="InterPro" id="IPR001223">
    <property type="entry name" value="Glyco_hydro18_cat"/>
</dbReference>
<dbReference type="Pfam" id="PF01476">
    <property type="entry name" value="LysM"/>
    <property type="match status" value="1"/>
</dbReference>
<feature type="domain" description="GH18" evidence="18">
    <location>
        <begin position="547"/>
        <end position="892"/>
    </location>
</feature>
<evidence type="ECO:0000313" key="19">
    <source>
        <dbReference type="EMBL" id="KAF4450549.1"/>
    </source>
</evidence>
<protein>
    <recommendedName>
        <fullName evidence="4">chitinase</fullName>
        <ecNumber evidence="4">3.2.1.14</ecNumber>
    </recommendedName>
</protein>
<dbReference type="OrthoDB" id="73875at2759"/>
<evidence type="ECO:0000256" key="4">
    <source>
        <dbReference type="ARBA" id="ARBA00012729"/>
    </source>
</evidence>
<dbReference type="PROSITE" id="PS51782">
    <property type="entry name" value="LYSM"/>
    <property type="match status" value="2"/>
</dbReference>
<keyword evidence="6" id="KW-0147">Chitin-binding</keyword>
<dbReference type="Proteomes" id="UP000605986">
    <property type="component" value="Unassembled WGS sequence"/>
</dbReference>
<proteinExistence type="inferred from homology"/>
<evidence type="ECO:0000256" key="7">
    <source>
        <dbReference type="ARBA" id="ARBA00022801"/>
    </source>
</evidence>
<dbReference type="InterPro" id="IPR001002">
    <property type="entry name" value="Chitin-bd_1"/>
</dbReference>
<dbReference type="Gene3D" id="3.10.50.10">
    <property type="match status" value="1"/>
</dbReference>
<dbReference type="Pfam" id="PF00704">
    <property type="entry name" value="Glyco_hydro_18"/>
    <property type="match status" value="1"/>
</dbReference>
<dbReference type="InterPro" id="IPR053214">
    <property type="entry name" value="LysM12-like"/>
</dbReference>
<dbReference type="InterPro" id="IPR011583">
    <property type="entry name" value="Chitinase_II/V-like_cat"/>
</dbReference>
<keyword evidence="9" id="KW-0843">Virulence</keyword>
<evidence type="ECO:0000256" key="11">
    <source>
        <dbReference type="ARBA" id="ARBA00023295"/>
    </source>
</evidence>
<keyword evidence="10" id="KW-0119">Carbohydrate metabolism</keyword>
<dbReference type="EMBL" id="JAADJG010000245">
    <property type="protein sequence ID" value="KAF4450549.1"/>
    <property type="molecule type" value="Genomic_DNA"/>
</dbReference>
<comment type="similarity">
    <text evidence="13">Belongs to the secreted LysM effector family.</text>
</comment>
<dbReference type="SUPFAM" id="SSF51445">
    <property type="entry name" value="(Trans)glycosidases"/>
    <property type="match status" value="1"/>
</dbReference>
<feature type="domain" description="LysM" evidence="17">
    <location>
        <begin position="336"/>
        <end position="381"/>
    </location>
</feature>
<reference evidence="19" key="1">
    <citation type="submission" date="2020-01" db="EMBL/GenBank/DDBJ databases">
        <title>Identification and distribution of gene clusters putatively required for synthesis of sphingolipid metabolism inhibitors in phylogenetically diverse species of the filamentous fungus Fusarium.</title>
        <authorList>
            <person name="Kim H.-S."/>
            <person name="Busman M."/>
            <person name="Brown D.W."/>
            <person name="Divon H."/>
            <person name="Uhlig S."/>
            <person name="Proctor R.H."/>
        </authorList>
    </citation>
    <scope>NUCLEOTIDE SEQUENCE</scope>
    <source>
        <strain evidence="19">NRRL 53441</strain>
    </source>
</reference>
<dbReference type="CDD" id="cd00035">
    <property type="entry name" value="ChtBD1"/>
    <property type="match status" value="1"/>
</dbReference>
<feature type="region of interest" description="Disordered" evidence="15">
    <location>
        <begin position="460"/>
        <end position="481"/>
    </location>
</feature>
<keyword evidence="8" id="KW-0146">Chitin degradation</keyword>
<name>A0A8H4KJT4_9HYPO</name>
<dbReference type="SUPFAM" id="SSF54106">
    <property type="entry name" value="LysM domain"/>
    <property type="match status" value="1"/>
</dbReference>
<dbReference type="GO" id="GO:0005576">
    <property type="term" value="C:extracellular region"/>
    <property type="evidence" value="ECO:0007669"/>
    <property type="project" value="UniProtKB-SubCell"/>
</dbReference>
<feature type="domain" description="LysM" evidence="17">
    <location>
        <begin position="401"/>
        <end position="450"/>
    </location>
</feature>
<evidence type="ECO:0000256" key="5">
    <source>
        <dbReference type="ARBA" id="ARBA00022525"/>
    </source>
</evidence>
<dbReference type="GO" id="GO:0008843">
    <property type="term" value="F:endochitinase activity"/>
    <property type="evidence" value="ECO:0007669"/>
    <property type="project" value="UniProtKB-EC"/>
</dbReference>
<evidence type="ECO:0000313" key="20">
    <source>
        <dbReference type="Proteomes" id="UP000605986"/>
    </source>
</evidence>
<dbReference type="InterPro" id="IPR036861">
    <property type="entry name" value="Endochitinase-like_sf"/>
</dbReference>
<dbReference type="InterPro" id="IPR029070">
    <property type="entry name" value="Chitinase_insertion_sf"/>
</dbReference>
<dbReference type="GO" id="GO:0006032">
    <property type="term" value="P:chitin catabolic process"/>
    <property type="evidence" value="ECO:0007669"/>
    <property type="project" value="UniProtKB-KW"/>
</dbReference>
<dbReference type="SMART" id="SM00636">
    <property type="entry name" value="Glyco_18"/>
    <property type="match status" value="1"/>
</dbReference>
<evidence type="ECO:0000256" key="9">
    <source>
        <dbReference type="ARBA" id="ARBA00023026"/>
    </source>
</evidence>
<dbReference type="Pfam" id="PF00187">
    <property type="entry name" value="Chitin_bind_1"/>
    <property type="match status" value="1"/>
</dbReference>
<sequence length="1541" mass="168832">MSSILRCGLVSFIWGVSVVQSAINLDGSQAVDPVTEDDPSPIADINTYHPDQHDCPPSCVDYTNTHSWIPYFSVERLDRCQEPLLLQFSISQPLGNPGSTTLIRSCSIASNSSSIGGSIKNPKKGKDLFQGGRLATAPACMIDGDPVDDVLRLGTSSTKSDKQTAVKASKLLQGMKKFFEAKDNCDEKFLFAYHQQVVAGVYIGAGLGKVTAKSALGSLAGHIQTSNSFANETIVELCGKGRRPDRVFGISVDTTGNLAAVQNKALQWSKGISAFQGDISPSESLRGVKVFDIAGITDISDVPPAIGTPTPTPTPNVQRRSLFSRFSDLGKRAVCRHIPVEDGDSCTSLSVRCGIRGADFLKYNPQKNLCSSLNEGDHVCCSSGNAYKPDTPKPGANGICATHLIDNGDTCAKIAKKYSVTVKQLESWNKGKTWAWTDCNNLLLKYNMCVSSGSAPMPPPQKGTECGPLVPGTSPPKDSSTSLADLNPCPLKACCSNWGFCGVFPDHCKDNAPEGGGPGSKKKGFQNTCVSNCGNNIKENSGPPKEFGRIGYYEAYNLERDCLWLKAKDANTDGSYTHIHWAFASIDPQTWKPVIDKGKDEWSSFKKLKAKRIVSFGGWDDSTKPDKYQIIRSAIIANRELFAANLAKFAEEEDIDGIDIDWEYPGATDILAGGNAIGAKSDGLNYLRFLTVLRDKLSSGKSVSIAAPASYWYLKAFPIDKIAEVVDYIVYMTYDLHGQWDYGNPNAFDMCESGKCIRSHVTKAGVPNNKIFVGESSYGRSFRMAKDGCWKSMCEFTGSRTESDANPGRCTKTGGYLAYAEIQEIVLSGKGRAFYDEDSESDIILYDGDYVSYLDPRSKLERRVIWQDLNFGGSIDWAVDLQEFGKSDFNAPPDIPKSGEGCIEGWDLSEDTADLCYVACAYGFCPESKCECTEKGPLRKLPLEVTRDVIVAEDPFDVDLNRLCKFGCKYGYCPREICKKVNSDASDDDDEDEVPDGVVTVPPDYDEDSVKTRDENDAKCYIYKKPNPYENAGLESCKKQCQETLDEAAEEGWITNYGCVSFRLLDSPITWQRQSGTGLEIIGGQCSCDNWLLNEIAVPIIEALPAVLQIGCYLIMSTFKFILDIGLDMFAAGRVLNAGADMLLTATEIINYFYPESEDPQGAFEWWLAPCGGSDLVPDEIKEVFDILSSVPTGRSSFRIPKGLKKGGGKKGDEGNPRAPPKTGTGNPNPKPKPKPKPKPNPKPNPNNPNNPNNPKKPKCTVPPASATKQMGQQRNTLRLVGCDRNDVTTTSDLVVTTMTYAPNAAAMHITKTCPLSATQACYNYRSIQSNNPHWSTLTCPQAAAMPSKVRLNGPAVRKWAAEHGGDGWQEEKYRKHKDCEKDEFPPVYLLDASDEAYKEGGKKKGQRVRWLPRKQNKKGGDLWKSMCFKEPLAAMSLKDFHDFVVAGTKGPVPQAGNHYKANVEAGNVDVRPRFHLEYELDNPGAVNLKDDGLWDNPCWPKAIAKSDPGFVLLSIDEWYAKNPKPKWEYQKPYSKGSNGD</sequence>
<dbReference type="GO" id="GO:0000272">
    <property type="term" value="P:polysaccharide catabolic process"/>
    <property type="evidence" value="ECO:0007669"/>
    <property type="project" value="UniProtKB-KW"/>
</dbReference>
<evidence type="ECO:0000256" key="14">
    <source>
        <dbReference type="RuleBase" id="RU000489"/>
    </source>
</evidence>
<dbReference type="InterPro" id="IPR017853">
    <property type="entry name" value="GH"/>
</dbReference>
<evidence type="ECO:0000256" key="13">
    <source>
        <dbReference type="ARBA" id="ARBA00044955"/>
    </source>
</evidence>
<evidence type="ECO:0000256" key="3">
    <source>
        <dbReference type="ARBA" id="ARBA00008682"/>
    </source>
</evidence>
<comment type="subcellular location">
    <subcellularLocation>
        <location evidence="2">Secreted</location>
    </subcellularLocation>
</comment>
<dbReference type="SUPFAM" id="SSF54556">
    <property type="entry name" value="Chitinase insertion domain"/>
    <property type="match status" value="1"/>
</dbReference>
<evidence type="ECO:0000256" key="16">
    <source>
        <dbReference type="SAM" id="SignalP"/>
    </source>
</evidence>
<dbReference type="EC" id="3.2.1.14" evidence="4"/>
<comment type="caution">
    <text evidence="19">The sequence shown here is derived from an EMBL/GenBank/DDBJ whole genome shotgun (WGS) entry which is preliminary data.</text>
</comment>
<evidence type="ECO:0000256" key="8">
    <source>
        <dbReference type="ARBA" id="ARBA00023024"/>
    </source>
</evidence>
<comment type="similarity">
    <text evidence="3">Belongs to the glycosyl hydrolase 18 family. Chitinase class V subfamily.</text>
</comment>
<comment type="catalytic activity">
    <reaction evidence="1">
        <text>Random endo-hydrolysis of N-acetyl-beta-D-glucosaminide (1-&gt;4)-beta-linkages in chitin and chitodextrins.</text>
        <dbReference type="EC" id="3.2.1.14"/>
    </reaction>
</comment>
<dbReference type="Gene3D" id="3.20.20.80">
    <property type="entry name" value="Glycosidases"/>
    <property type="match status" value="1"/>
</dbReference>
<keyword evidence="16" id="KW-0732">Signal</keyword>
<keyword evidence="12" id="KW-0624">Polysaccharide degradation</keyword>
<keyword evidence="11 14" id="KW-0326">Glycosidase</keyword>
<evidence type="ECO:0000256" key="12">
    <source>
        <dbReference type="ARBA" id="ARBA00023326"/>
    </source>
</evidence>
<evidence type="ECO:0000256" key="6">
    <source>
        <dbReference type="ARBA" id="ARBA00022669"/>
    </source>
</evidence>
<dbReference type="GO" id="GO:0008061">
    <property type="term" value="F:chitin binding"/>
    <property type="evidence" value="ECO:0007669"/>
    <property type="project" value="UniProtKB-KW"/>
</dbReference>
<evidence type="ECO:0000259" key="17">
    <source>
        <dbReference type="PROSITE" id="PS51782"/>
    </source>
</evidence>
<feature type="compositionally biased region" description="Polar residues" evidence="15">
    <location>
        <begin position="1267"/>
        <end position="1277"/>
    </location>
</feature>
<dbReference type="CDD" id="cd00118">
    <property type="entry name" value="LysM"/>
    <property type="match status" value="1"/>
</dbReference>
<gene>
    <name evidence="19" type="ORF">F53441_6329</name>
</gene>
<feature type="chain" id="PRO_5034363891" description="chitinase" evidence="16">
    <location>
        <begin position="22"/>
        <end position="1541"/>
    </location>
</feature>
<evidence type="ECO:0000256" key="10">
    <source>
        <dbReference type="ARBA" id="ARBA00023277"/>
    </source>
</evidence>
<dbReference type="Gene3D" id="3.10.350.10">
    <property type="entry name" value="LysM domain"/>
    <property type="match status" value="2"/>
</dbReference>
<dbReference type="PROSITE" id="PS01095">
    <property type="entry name" value="GH18_1"/>
    <property type="match status" value="1"/>
</dbReference>
<dbReference type="InterPro" id="IPR001579">
    <property type="entry name" value="Glyco_hydro_18_chit_AS"/>
</dbReference>
<keyword evidence="7 14" id="KW-0378">Hydrolase</keyword>
<dbReference type="SMART" id="SM00270">
    <property type="entry name" value="ChtBD1"/>
    <property type="match status" value="1"/>
</dbReference>
<dbReference type="Gene3D" id="3.30.60.10">
    <property type="entry name" value="Endochitinase-like"/>
    <property type="match status" value="1"/>
</dbReference>
<evidence type="ECO:0000256" key="1">
    <source>
        <dbReference type="ARBA" id="ARBA00000822"/>
    </source>
</evidence>
<dbReference type="InterPro" id="IPR036779">
    <property type="entry name" value="LysM_dom_sf"/>
</dbReference>
<keyword evidence="20" id="KW-1185">Reference proteome</keyword>
<dbReference type="PROSITE" id="PS51910">
    <property type="entry name" value="GH18_2"/>
    <property type="match status" value="1"/>
</dbReference>
<organism evidence="19 20">
    <name type="scientific">Fusarium austroafricanum</name>
    <dbReference type="NCBI Taxonomy" id="2364996"/>
    <lineage>
        <taxon>Eukaryota</taxon>
        <taxon>Fungi</taxon>
        <taxon>Dikarya</taxon>
        <taxon>Ascomycota</taxon>
        <taxon>Pezizomycotina</taxon>
        <taxon>Sordariomycetes</taxon>
        <taxon>Hypocreomycetidae</taxon>
        <taxon>Hypocreales</taxon>
        <taxon>Nectriaceae</taxon>
        <taxon>Fusarium</taxon>
        <taxon>Fusarium concolor species complex</taxon>
    </lineage>
</organism>
<evidence type="ECO:0000256" key="2">
    <source>
        <dbReference type="ARBA" id="ARBA00004613"/>
    </source>
</evidence>
<dbReference type="InterPro" id="IPR018392">
    <property type="entry name" value="LysM"/>
</dbReference>
<dbReference type="PANTHER" id="PTHR47700">
    <property type="entry name" value="V CHITINASE, PUTATIVE (AFU_ORTHOLOGUE AFUA_6G13720)-RELATED"/>
    <property type="match status" value="1"/>
</dbReference>
<feature type="region of interest" description="Disordered" evidence="15">
    <location>
        <begin position="1198"/>
        <end position="1278"/>
    </location>
</feature>
<feature type="signal peptide" evidence="16">
    <location>
        <begin position="1"/>
        <end position="21"/>
    </location>
</feature>
<accession>A0A8H4KJT4</accession>
<evidence type="ECO:0000256" key="15">
    <source>
        <dbReference type="SAM" id="MobiDB-lite"/>
    </source>
</evidence>